<feature type="region of interest" description="Disordered" evidence="1">
    <location>
        <begin position="45"/>
        <end position="64"/>
    </location>
</feature>
<feature type="compositionally biased region" description="Basic and acidic residues" evidence="1">
    <location>
        <begin position="53"/>
        <end position="64"/>
    </location>
</feature>
<proteinExistence type="predicted"/>
<keyword evidence="3" id="KW-1185">Reference proteome</keyword>
<accession>A0A0K0Y691</accession>
<evidence type="ECO:0000313" key="3">
    <source>
        <dbReference type="Proteomes" id="UP000067444"/>
    </source>
</evidence>
<dbReference type="EMBL" id="CP012160">
    <property type="protein sequence ID" value="AKS46416.1"/>
    <property type="molecule type" value="Genomic_DNA"/>
</dbReference>
<sequence>MRQPIERLAQILSVRLPDGPKPTARLSLLQREVQQVCKIRNNPLSGFQVRMDGPTKPDEGRTLS</sequence>
<dbReference type="AlphaFoldDB" id="A0A0K0Y691"/>
<evidence type="ECO:0000313" key="2">
    <source>
        <dbReference type="EMBL" id="AKS46416.1"/>
    </source>
</evidence>
<gene>
    <name evidence="2" type="ORF">OSB_18760</name>
</gene>
<protein>
    <submittedName>
        <fullName evidence="2">Uncharacterized protein</fullName>
    </submittedName>
</protein>
<reference evidence="2 3" key="1">
    <citation type="journal article" date="2015" name="Genome Announc.">
        <title>Closed Genome Sequence of Octadecabacter temperatus SB1, the First Mesophilic Species of the Genus Octadecabacter.</title>
        <authorList>
            <person name="Voget S."/>
            <person name="Billerbeck S."/>
            <person name="Simon M."/>
            <person name="Daniel R."/>
        </authorList>
    </citation>
    <scope>NUCLEOTIDE SEQUENCE [LARGE SCALE GENOMIC DNA]</scope>
    <source>
        <strain evidence="2 3">SB1</strain>
    </source>
</reference>
<organism evidence="2 3">
    <name type="scientific">Octadecabacter temperatus</name>
    <dbReference type="NCBI Taxonomy" id="1458307"/>
    <lineage>
        <taxon>Bacteria</taxon>
        <taxon>Pseudomonadati</taxon>
        <taxon>Pseudomonadota</taxon>
        <taxon>Alphaproteobacteria</taxon>
        <taxon>Rhodobacterales</taxon>
        <taxon>Roseobacteraceae</taxon>
        <taxon>Octadecabacter</taxon>
    </lineage>
</organism>
<name>A0A0K0Y691_9RHOB</name>
<evidence type="ECO:0000256" key="1">
    <source>
        <dbReference type="SAM" id="MobiDB-lite"/>
    </source>
</evidence>
<dbReference type="KEGG" id="otm:OSB_18760"/>
<dbReference type="Proteomes" id="UP000067444">
    <property type="component" value="Chromosome"/>
</dbReference>